<dbReference type="STRING" id="326424.FRAAL5102"/>
<dbReference type="AlphaFoldDB" id="Q0RFK1"/>
<dbReference type="Proteomes" id="UP000000657">
    <property type="component" value="Chromosome"/>
</dbReference>
<organism evidence="2 3">
    <name type="scientific">Frankia alni (strain DSM 45986 / CECT 9034 / ACN14a)</name>
    <dbReference type="NCBI Taxonomy" id="326424"/>
    <lineage>
        <taxon>Bacteria</taxon>
        <taxon>Bacillati</taxon>
        <taxon>Actinomycetota</taxon>
        <taxon>Actinomycetes</taxon>
        <taxon>Frankiales</taxon>
        <taxon>Frankiaceae</taxon>
        <taxon>Frankia</taxon>
    </lineage>
</organism>
<dbReference type="KEGG" id="fal:FRAAL5102"/>
<name>Q0RFK1_FRAAA</name>
<dbReference type="HOGENOM" id="CLU_3007672_0_0_11"/>
<proteinExistence type="predicted"/>
<evidence type="ECO:0000313" key="3">
    <source>
        <dbReference type="Proteomes" id="UP000000657"/>
    </source>
</evidence>
<evidence type="ECO:0000256" key="1">
    <source>
        <dbReference type="SAM" id="MobiDB-lite"/>
    </source>
</evidence>
<feature type="region of interest" description="Disordered" evidence="1">
    <location>
        <begin position="1"/>
        <end position="56"/>
    </location>
</feature>
<sequence length="56" mass="5437">MLPAGPVATDTARTARAEDTTDAAPTIPAAGRWERPPGAVGAPTGTARGPDPGNAG</sequence>
<reference evidence="2 3" key="1">
    <citation type="journal article" date="2007" name="Genome Res.">
        <title>Genome characteristics of facultatively symbiotic Frankia sp. strains reflect host range and host plant biogeography.</title>
        <authorList>
            <person name="Normand P."/>
            <person name="Lapierre P."/>
            <person name="Tisa L.S."/>
            <person name="Gogarten J.P."/>
            <person name="Alloisio N."/>
            <person name="Bagnarol E."/>
            <person name="Bassi C.A."/>
            <person name="Berry A.M."/>
            <person name="Bickhart D.M."/>
            <person name="Choisne N."/>
            <person name="Couloux A."/>
            <person name="Cournoyer B."/>
            <person name="Cruveiller S."/>
            <person name="Daubin V."/>
            <person name="Demange N."/>
            <person name="Francino M.P."/>
            <person name="Goltsman E."/>
            <person name="Huang Y."/>
            <person name="Kopp O.R."/>
            <person name="Labarre L."/>
            <person name="Lapidus A."/>
            <person name="Lavire C."/>
            <person name="Marechal J."/>
            <person name="Martinez M."/>
            <person name="Mastronunzio J.E."/>
            <person name="Mullin B.C."/>
            <person name="Niemann J."/>
            <person name="Pujic P."/>
            <person name="Rawnsley T."/>
            <person name="Rouy Z."/>
            <person name="Schenowitz C."/>
            <person name="Sellstedt A."/>
            <person name="Tavares F."/>
            <person name="Tomkins J.P."/>
            <person name="Vallenet D."/>
            <person name="Valverde C."/>
            <person name="Wall L.G."/>
            <person name="Wang Y."/>
            <person name="Medigue C."/>
            <person name="Benson D.R."/>
        </authorList>
    </citation>
    <scope>NUCLEOTIDE SEQUENCE [LARGE SCALE GENOMIC DNA]</scope>
    <source>
        <strain evidence="3">DSM 45986 / CECT 9034 / ACN14a</strain>
    </source>
</reference>
<protein>
    <submittedName>
        <fullName evidence="2">Uncharacterized protein</fullName>
    </submittedName>
</protein>
<keyword evidence="3" id="KW-1185">Reference proteome</keyword>
<gene>
    <name evidence="2" type="ordered locus">FRAAL5102</name>
</gene>
<accession>Q0RFK1</accession>
<dbReference type="EMBL" id="CT573213">
    <property type="protein sequence ID" value="CAJ63742.1"/>
    <property type="molecule type" value="Genomic_DNA"/>
</dbReference>
<evidence type="ECO:0000313" key="2">
    <source>
        <dbReference type="EMBL" id="CAJ63742.1"/>
    </source>
</evidence>